<dbReference type="GO" id="GO:0005829">
    <property type="term" value="C:cytosol"/>
    <property type="evidence" value="ECO:0007669"/>
    <property type="project" value="TreeGrafter"/>
</dbReference>
<comment type="subcellular location">
    <subcellularLocation>
        <location evidence="1">Golgi apparatus membrane</location>
        <topology evidence="1">Peripheral membrane protein</topology>
        <orientation evidence="1">Cytoplasmic side</orientation>
    </subcellularLocation>
</comment>
<dbReference type="InterPro" id="IPR008628">
    <property type="entry name" value="GPP34-like"/>
</dbReference>
<evidence type="ECO:0000313" key="7">
    <source>
        <dbReference type="EMBL" id="GAC99071.1"/>
    </source>
</evidence>
<proteinExistence type="inferred from homology"/>
<feature type="region of interest" description="Disordered" evidence="6">
    <location>
        <begin position="102"/>
        <end position="190"/>
    </location>
</feature>
<feature type="region of interest" description="Disordered" evidence="6">
    <location>
        <begin position="443"/>
        <end position="465"/>
    </location>
</feature>
<evidence type="ECO:0000256" key="6">
    <source>
        <dbReference type="SAM" id="MobiDB-lite"/>
    </source>
</evidence>
<dbReference type="GO" id="GO:0031985">
    <property type="term" value="C:Golgi cisterna"/>
    <property type="evidence" value="ECO:0007669"/>
    <property type="project" value="TreeGrafter"/>
</dbReference>
<keyword evidence="3" id="KW-0333">Golgi apparatus</keyword>
<dbReference type="GO" id="GO:0070273">
    <property type="term" value="F:phosphatidylinositol-4-phosphate binding"/>
    <property type="evidence" value="ECO:0007669"/>
    <property type="project" value="InterPro"/>
</dbReference>
<dbReference type="GO" id="GO:0000139">
    <property type="term" value="C:Golgi membrane"/>
    <property type="evidence" value="ECO:0007669"/>
    <property type="project" value="UniProtKB-SubCell"/>
</dbReference>
<dbReference type="STRING" id="1305764.R9PCH3"/>
<dbReference type="InterPro" id="IPR038261">
    <property type="entry name" value="GPP34-like_sf"/>
</dbReference>
<evidence type="ECO:0000256" key="2">
    <source>
        <dbReference type="ARBA" id="ARBA00007284"/>
    </source>
</evidence>
<name>R9PCH3_PSEHS</name>
<organism evidence="7 8">
    <name type="scientific">Pseudozyma hubeiensis (strain SY62)</name>
    <name type="common">Yeast</name>
    <dbReference type="NCBI Taxonomy" id="1305764"/>
    <lineage>
        <taxon>Eukaryota</taxon>
        <taxon>Fungi</taxon>
        <taxon>Dikarya</taxon>
        <taxon>Basidiomycota</taxon>
        <taxon>Ustilaginomycotina</taxon>
        <taxon>Ustilaginomycetes</taxon>
        <taxon>Ustilaginales</taxon>
        <taxon>Ustilaginaceae</taxon>
        <taxon>Pseudozyma</taxon>
    </lineage>
</organism>
<evidence type="ECO:0000313" key="8">
    <source>
        <dbReference type="Proteomes" id="UP000014071"/>
    </source>
</evidence>
<evidence type="ECO:0000256" key="4">
    <source>
        <dbReference type="ARBA" id="ARBA00023121"/>
    </source>
</evidence>
<dbReference type="PANTHER" id="PTHR12704:SF2">
    <property type="entry name" value="GOLGI PHOSPHOPROTEIN 3 HOMOLOG SAURON"/>
    <property type="match status" value="1"/>
</dbReference>
<dbReference type="Proteomes" id="UP000014071">
    <property type="component" value="Unassembled WGS sequence"/>
</dbReference>
<sequence length="529" mass="57369">MYPKEKVKARWSIIQGSNTQKQSGRKVTHCPNELWDAKRIGQASSGATPRQTLSFVHSSSYTSSILPSGFAHRHHGVPDLYTRASTSTAIIDLADMASTQSSGLQRRRGAGAASASAAPSTSANRIDDEEFTPSRTSSPAPGRASTPSNAPRNGPASSYGSRSATGSVTTYDESTGHRVAYDPRDLNDEKEIGENPRLTLMEEILLLGLKDRQGYLSFWNDNISYTLRGCILIELALRRRIAITKDPMRKRYGLTERVVEVIDGKMTGEVLLDEALKMMKASESMSVAQWVDLMSGETWNVMKIGYQLKQVRERLAKGLVDKGILRTEKRNFLLFDMATHPLNDTSCKDAVLRRVLALLTSNSSTVHANTFYKEDASSSGRPVALRVTRALCLLCCSFSANVLENALNHLSYEARESAFQKADDILEEFANWPMAPSAGLAGGGVGGGGSSGVPTSISSNGPRKANGGARIGEGSMLNERAYDEVGNVGASLQELGKALQKELEQEGDAFMFECIAAVLNVLSRMDSLL</sequence>
<dbReference type="Pfam" id="PF05719">
    <property type="entry name" value="GPP34"/>
    <property type="match status" value="1"/>
</dbReference>
<evidence type="ECO:0000256" key="5">
    <source>
        <dbReference type="ARBA" id="ARBA00023136"/>
    </source>
</evidence>
<keyword evidence="5" id="KW-0472">Membrane</keyword>
<dbReference type="GO" id="GO:0006890">
    <property type="term" value="P:retrograde vesicle-mediated transport, Golgi to endoplasmic reticulum"/>
    <property type="evidence" value="ECO:0007669"/>
    <property type="project" value="TreeGrafter"/>
</dbReference>
<dbReference type="GO" id="GO:0007030">
    <property type="term" value="P:Golgi organization"/>
    <property type="evidence" value="ECO:0007669"/>
    <property type="project" value="TreeGrafter"/>
</dbReference>
<keyword evidence="4" id="KW-0446">Lipid-binding</keyword>
<dbReference type="GO" id="GO:0005802">
    <property type="term" value="C:trans-Golgi network"/>
    <property type="evidence" value="ECO:0007669"/>
    <property type="project" value="TreeGrafter"/>
</dbReference>
<feature type="compositionally biased region" description="Low complexity" evidence="6">
    <location>
        <begin position="110"/>
        <end position="123"/>
    </location>
</feature>
<feature type="compositionally biased region" description="Low complexity" evidence="6">
    <location>
        <begin position="452"/>
        <end position="461"/>
    </location>
</feature>
<dbReference type="RefSeq" id="XP_012192658.1">
    <property type="nucleotide sequence ID" value="XM_012337268.1"/>
</dbReference>
<gene>
    <name evidence="7" type="ORF">PHSY_006668</name>
</gene>
<dbReference type="AlphaFoldDB" id="R9PCH3"/>
<keyword evidence="8" id="KW-1185">Reference proteome</keyword>
<reference evidence="8" key="1">
    <citation type="journal article" date="2013" name="Genome Announc.">
        <title>Draft genome sequence of the basidiomycetous yeast-like fungus Pseudozyma hubeiensis SY62, which produces an abundant amount of the biosurfactant mannosylerythritol lipids.</title>
        <authorList>
            <person name="Konishi M."/>
            <person name="Hatada Y."/>
            <person name="Horiuchi J."/>
        </authorList>
    </citation>
    <scope>NUCLEOTIDE SEQUENCE [LARGE SCALE GENOMIC DNA]</scope>
    <source>
        <strain evidence="8">SY62</strain>
    </source>
</reference>
<evidence type="ECO:0000256" key="3">
    <source>
        <dbReference type="ARBA" id="ARBA00023034"/>
    </source>
</evidence>
<dbReference type="HOGENOM" id="CLU_036311_1_2_1"/>
<dbReference type="GeneID" id="24111937"/>
<dbReference type="Gene3D" id="1.10.3630.10">
    <property type="entry name" value="yeast vps74-n-term truncation variant domain like"/>
    <property type="match status" value="1"/>
</dbReference>
<feature type="compositionally biased region" description="Polar residues" evidence="6">
    <location>
        <begin position="133"/>
        <end position="173"/>
    </location>
</feature>
<dbReference type="GO" id="GO:0043001">
    <property type="term" value="P:Golgi to plasma membrane protein transport"/>
    <property type="evidence" value="ECO:0007669"/>
    <property type="project" value="TreeGrafter"/>
</dbReference>
<dbReference type="OrthoDB" id="2189106at2759"/>
<protein>
    <submittedName>
        <fullName evidence="7">Uncharacterized protein</fullName>
    </submittedName>
</protein>
<evidence type="ECO:0000256" key="1">
    <source>
        <dbReference type="ARBA" id="ARBA00004255"/>
    </source>
</evidence>
<feature type="compositionally biased region" description="Basic and acidic residues" evidence="6">
    <location>
        <begin position="174"/>
        <end position="190"/>
    </location>
</feature>
<dbReference type="EMBL" id="DF238822">
    <property type="protein sequence ID" value="GAC99071.1"/>
    <property type="molecule type" value="Genomic_DNA"/>
</dbReference>
<comment type="similarity">
    <text evidence="2">Belongs to the GOLPH3/VPS74 family.</text>
</comment>
<dbReference type="GO" id="GO:0048194">
    <property type="term" value="P:Golgi vesicle budding"/>
    <property type="evidence" value="ECO:0007669"/>
    <property type="project" value="TreeGrafter"/>
</dbReference>
<dbReference type="PANTHER" id="PTHR12704">
    <property type="entry name" value="TRANS-GOLGI PROTEIN GMX33"/>
    <property type="match status" value="1"/>
</dbReference>
<accession>R9PCH3</accession>
<dbReference type="eggNOG" id="KOG3983">
    <property type="taxonomic scope" value="Eukaryota"/>
</dbReference>